<dbReference type="EMBL" id="LXQA010173234">
    <property type="protein sequence ID" value="MCI29533.1"/>
    <property type="molecule type" value="Genomic_DNA"/>
</dbReference>
<proteinExistence type="predicted"/>
<feature type="non-terminal residue" evidence="2">
    <location>
        <position position="138"/>
    </location>
</feature>
<dbReference type="AlphaFoldDB" id="A0A392QYU5"/>
<name>A0A392QYU5_9FABA</name>
<protein>
    <submittedName>
        <fullName evidence="2">Uncharacterized protein</fullName>
    </submittedName>
</protein>
<feature type="non-terminal residue" evidence="2">
    <location>
        <position position="1"/>
    </location>
</feature>
<reference evidence="2 3" key="1">
    <citation type="journal article" date="2018" name="Front. Plant Sci.">
        <title>Red Clover (Trifolium pratense) and Zigzag Clover (T. medium) - A Picture of Genomic Similarities and Differences.</title>
        <authorList>
            <person name="Dluhosova J."/>
            <person name="Istvanek J."/>
            <person name="Nedelnik J."/>
            <person name="Repkova J."/>
        </authorList>
    </citation>
    <scope>NUCLEOTIDE SEQUENCE [LARGE SCALE GENOMIC DNA]</scope>
    <source>
        <strain evidence="3">cv. 10/8</strain>
        <tissue evidence="2">Leaf</tissue>
    </source>
</reference>
<accession>A0A392QYU5</accession>
<feature type="region of interest" description="Disordered" evidence="1">
    <location>
        <begin position="1"/>
        <end position="26"/>
    </location>
</feature>
<keyword evidence="3" id="KW-1185">Reference proteome</keyword>
<comment type="caution">
    <text evidence="2">The sequence shown here is derived from an EMBL/GenBank/DDBJ whole genome shotgun (WGS) entry which is preliminary data.</text>
</comment>
<evidence type="ECO:0000313" key="3">
    <source>
        <dbReference type="Proteomes" id="UP000265520"/>
    </source>
</evidence>
<evidence type="ECO:0000313" key="2">
    <source>
        <dbReference type="EMBL" id="MCI29533.1"/>
    </source>
</evidence>
<sequence length="138" mass="15888">FRISPTQALIPPPESSSSQIPDAPPVSNPELAKICNNILMRMKDLHQLRIQHGDVNELINFQKNTREWVREVNKEVEAAQLKRKGRLSIPNNFFNETTVTNQVWRENLGLLDSDLNMHLKFSMDPGPLFVKKEFVENP</sequence>
<organism evidence="2 3">
    <name type="scientific">Trifolium medium</name>
    <dbReference type="NCBI Taxonomy" id="97028"/>
    <lineage>
        <taxon>Eukaryota</taxon>
        <taxon>Viridiplantae</taxon>
        <taxon>Streptophyta</taxon>
        <taxon>Embryophyta</taxon>
        <taxon>Tracheophyta</taxon>
        <taxon>Spermatophyta</taxon>
        <taxon>Magnoliopsida</taxon>
        <taxon>eudicotyledons</taxon>
        <taxon>Gunneridae</taxon>
        <taxon>Pentapetalae</taxon>
        <taxon>rosids</taxon>
        <taxon>fabids</taxon>
        <taxon>Fabales</taxon>
        <taxon>Fabaceae</taxon>
        <taxon>Papilionoideae</taxon>
        <taxon>50 kb inversion clade</taxon>
        <taxon>NPAAA clade</taxon>
        <taxon>Hologalegina</taxon>
        <taxon>IRL clade</taxon>
        <taxon>Trifolieae</taxon>
        <taxon>Trifolium</taxon>
    </lineage>
</organism>
<evidence type="ECO:0000256" key="1">
    <source>
        <dbReference type="SAM" id="MobiDB-lite"/>
    </source>
</evidence>
<dbReference type="Proteomes" id="UP000265520">
    <property type="component" value="Unassembled WGS sequence"/>
</dbReference>